<name>A0A8X6K7P9_9ARAC</name>
<reference evidence="1" key="1">
    <citation type="submission" date="2020-08" db="EMBL/GenBank/DDBJ databases">
        <title>Multicomponent nature underlies the extraordinary mechanical properties of spider dragline silk.</title>
        <authorList>
            <person name="Kono N."/>
            <person name="Nakamura H."/>
            <person name="Mori M."/>
            <person name="Yoshida Y."/>
            <person name="Ohtoshi R."/>
            <person name="Malay A.D."/>
            <person name="Moran D.A.P."/>
            <person name="Tomita M."/>
            <person name="Numata K."/>
            <person name="Arakawa K."/>
        </authorList>
    </citation>
    <scope>NUCLEOTIDE SEQUENCE</scope>
</reference>
<proteinExistence type="predicted"/>
<sequence>MQRKHFLKKILDLSQGKPLDKTSKIYSLNPELYTHGLLRLKGRLYFSDHVFGGKHPWLLPNIRYCKLVTLQSHNKLFHAGVETTLAHVRERFCGF</sequence>
<organism evidence="1 2">
    <name type="scientific">Trichonephila inaurata madagascariensis</name>
    <dbReference type="NCBI Taxonomy" id="2747483"/>
    <lineage>
        <taxon>Eukaryota</taxon>
        <taxon>Metazoa</taxon>
        <taxon>Ecdysozoa</taxon>
        <taxon>Arthropoda</taxon>
        <taxon>Chelicerata</taxon>
        <taxon>Arachnida</taxon>
        <taxon>Araneae</taxon>
        <taxon>Araneomorphae</taxon>
        <taxon>Entelegynae</taxon>
        <taxon>Araneoidea</taxon>
        <taxon>Nephilidae</taxon>
        <taxon>Trichonephila</taxon>
        <taxon>Trichonephila inaurata</taxon>
    </lineage>
</organism>
<dbReference type="OrthoDB" id="6769745at2759"/>
<evidence type="ECO:0000313" key="2">
    <source>
        <dbReference type="Proteomes" id="UP000886998"/>
    </source>
</evidence>
<protein>
    <submittedName>
        <fullName evidence="1">Integrase catalytic domain-containing protein</fullName>
    </submittedName>
</protein>
<gene>
    <name evidence="1" type="primary">AVEN_251694_1</name>
    <name evidence="1" type="ORF">TNIN_476011</name>
</gene>
<comment type="caution">
    <text evidence="1">The sequence shown here is derived from an EMBL/GenBank/DDBJ whole genome shotgun (WGS) entry which is preliminary data.</text>
</comment>
<dbReference type="EMBL" id="BMAV01024055">
    <property type="protein sequence ID" value="GFS29737.1"/>
    <property type="molecule type" value="Genomic_DNA"/>
</dbReference>
<keyword evidence="2" id="KW-1185">Reference proteome</keyword>
<dbReference type="AlphaFoldDB" id="A0A8X6K7P9"/>
<dbReference type="Proteomes" id="UP000886998">
    <property type="component" value="Unassembled WGS sequence"/>
</dbReference>
<evidence type="ECO:0000313" key="1">
    <source>
        <dbReference type="EMBL" id="GFS29737.1"/>
    </source>
</evidence>
<accession>A0A8X6K7P9</accession>